<organism evidence="1 2">
    <name type="scientific">Fusibacter ferrireducens</name>
    <dbReference type="NCBI Taxonomy" id="2785058"/>
    <lineage>
        <taxon>Bacteria</taxon>
        <taxon>Bacillati</taxon>
        <taxon>Bacillota</taxon>
        <taxon>Clostridia</taxon>
        <taxon>Eubacteriales</taxon>
        <taxon>Eubacteriales Family XII. Incertae Sedis</taxon>
        <taxon>Fusibacter</taxon>
    </lineage>
</organism>
<keyword evidence="2" id="KW-1185">Reference proteome</keyword>
<dbReference type="SUPFAM" id="SSF64288">
    <property type="entry name" value="Chorismate lyase-like"/>
    <property type="match status" value="1"/>
</dbReference>
<evidence type="ECO:0000313" key="1">
    <source>
        <dbReference type="EMBL" id="MBF4693929.1"/>
    </source>
</evidence>
<dbReference type="Gene3D" id="3.40.1410.10">
    <property type="entry name" value="Chorismate lyase-like"/>
    <property type="match status" value="1"/>
</dbReference>
<comment type="caution">
    <text evidence="1">The sequence shown here is derived from an EMBL/GenBank/DDBJ whole genome shotgun (WGS) entry which is preliminary data.</text>
</comment>
<name>A0ABR9ZTZ6_9FIRM</name>
<evidence type="ECO:0008006" key="3">
    <source>
        <dbReference type="Google" id="ProtNLM"/>
    </source>
</evidence>
<sequence length="51" mass="5927">MVFATYEQTLYLNIEEGYPLLCITTCPVDANNKQIHSSRHFTVGDRFKFTI</sequence>
<dbReference type="InterPro" id="IPR028978">
    <property type="entry name" value="Chorismate_lyase_/UTRA_dom_sf"/>
</dbReference>
<proteinExistence type="predicted"/>
<accession>A0ABR9ZTZ6</accession>
<protein>
    <recommendedName>
        <fullName evidence="3">UbiC transcription regulator-associated domain-containing protein</fullName>
    </recommendedName>
</protein>
<evidence type="ECO:0000313" key="2">
    <source>
        <dbReference type="Proteomes" id="UP000614200"/>
    </source>
</evidence>
<dbReference type="Proteomes" id="UP000614200">
    <property type="component" value="Unassembled WGS sequence"/>
</dbReference>
<reference evidence="1 2" key="1">
    <citation type="submission" date="2020-11" db="EMBL/GenBank/DDBJ databases">
        <title>Fusibacter basophilias sp. nov.</title>
        <authorList>
            <person name="Qiu D."/>
        </authorList>
    </citation>
    <scope>NUCLEOTIDE SEQUENCE [LARGE SCALE GENOMIC DNA]</scope>
    <source>
        <strain evidence="1 2">Q10-2</strain>
    </source>
</reference>
<gene>
    <name evidence="1" type="ORF">ISU02_12480</name>
</gene>
<dbReference type="EMBL" id="JADKNH010000007">
    <property type="protein sequence ID" value="MBF4693929.1"/>
    <property type="molecule type" value="Genomic_DNA"/>
</dbReference>